<dbReference type="GO" id="GO:0003834">
    <property type="term" value="F:beta-carotene 15,15'-dioxygenase activity"/>
    <property type="evidence" value="ECO:0007669"/>
    <property type="project" value="TreeGrafter"/>
</dbReference>
<comment type="cofactor">
    <cofactor evidence="4">
        <name>Fe(2+)</name>
        <dbReference type="ChEBI" id="CHEBI:29033"/>
    </cofactor>
    <text evidence="4">Binds 1 Fe(2+) ion per subunit.</text>
</comment>
<dbReference type="EMBL" id="JARKHS020004365">
    <property type="protein sequence ID" value="KAK8784675.1"/>
    <property type="molecule type" value="Genomic_DNA"/>
</dbReference>
<dbReference type="GO" id="GO:0046872">
    <property type="term" value="F:metal ion binding"/>
    <property type="evidence" value="ECO:0007669"/>
    <property type="project" value="UniProtKB-KW"/>
</dbReference>
<dbReference type="PANTHER" id="PTHR10543">
    <property type="entry name" value="BETA-CAROTENE DIOXYGENASE"/>
    <property type="match status" value="1"/>
</dbReference>
<feature type="binding site" evidence="4">
    <location>
        <position position="68"/>
    </location>
    <ligand>
        <name>Fe cation</name>
        <dbReference type="ChEBI" id="CHEBI:24875"/>
        <note>catalytic</note>
    </ligand>
</feature>
<dbReference type="GO" id="GO:0010436">
    <property type="term" value="F:carotenoid dioxygenase activity"/>
    <property type="evidence" value="ECO:0007669"/>
    <property type="project" value="TreeGrafter"/>
</dbReference>
<evidence type="ECO:0000313" key="6">
    <source>
        <dbReference type="Proteomes" id="UP001321473"/>
    </source>
</evidence>
<reference evidence="5 6" key="1">
    <citation type="journal article" date="2023" name="Arcadia Sci">
        <title>De novo assembly of a long-read Amblyomma americanum tick genome.</title>
        <authorList>
            <person name="Chou S."/>
            <person name="Poskanzer K.E."/>
            <person name="Rollins M."/>
            <person name="Thuy-Boun P.S."/>
        </authorList>
    </citation>
    <scope>NUCLEOTIDE SEQUENCE [LARGE SCALE GENOMIC DNA]</scope>
    <source>
        <strain evidence="5">F_SG_1</strain>
        <tissue evidence="5">Salivary glands</tissue>
    </source>
</reference>
<accession>A0AAQ4FDB7</accession>
<comment type="caution">
    <text evidence="5">The sequence shown here is derived from an EMBL/GenBank/DDBJ whole genome shotgun (WGS) entry which is preliminary data.</text>
</comment>
<evidence type="ECO:0000256" key="1">
    <source>
        <dbReference type="ARBA" id="ARBA00006787"/>
    </source>
</evidence>
<keyword evidence="6" id="KW-1185">Reference proteome</keyword>
<dbReference type="GO" id="GO:0042574">
    <property type="term" value="P:retinal metabolic process"/>
    <property type="evidence" value="ECO:0007669"/>
    <property type="project" value="TreeGrafter"/>
</dbReference>
<sequence>MTRNYVVFVEQPLLVNAMRLVGSRIKGYSFKDCLDWAPKEKTKFVVLDRATGVALRTRFVADPLFFFHVVNTFEEDGHIVFDMVAYEDASILDRYAFPAPPEGGV</sequence>
<organism evidence="5 6">
    <name type="scientific">Amblyomma americanum</name>
    <name type="common">Lone star tick</name>
    <dbReference type="NCBI Taxonomy" id="6943"/>
    <lineage>
        <taxon>Eukaryota</taxon>
        <taxon>Metazoa</taxon>
        <taxon>Ecdysozoa</taxon>
        <taxon>Arthropoda</taxon>
        <taxon>Chelicerata</taxon>
        <taxon>Arachnida</taxon>
        <taxon>Acari</taxon>
        <taxon>Parasitiformes</taxon>
        <taxon>Ixodida</taxon>
        <taxon>Ixodoidea</taxon>
        <taxon>Ixodidae</taxon>
        <taxon>Amblyomminae</taxon>
        <taxon>Amblyomma</taxon>
    </lineage>
</organism>
<dbReference type="InterPro" id="IPR004294">
    <property type="entry name" value="Carotenoid_Oase"/>
</dbReference>
<gene>
    <name evidence="5" type="ORF">V5799_008960</name>
</gene>
<evidence type="ECO:0000256" key="2">
    <source>
        <dbReference type="ARBA" id="ARBA00022723"/>
    </source>
</evidence>
<evidence type="ECO:0000313" key="5">
    <source>
        <dbReference type="EMBL" id="KAK8784675.1"/>
    </source>
</evidence>
<dbReference type="Pfam" id="PF03055">
    <property type="entry name" value="RPE65"/>
    <property type="match status" value="1"/>
</dbReference>
<name>A0AAQ4FDB7_AMBAM</name>
<evidence type="ECO:0000256" key="3">
    <source>
        <dbReference type="ARBA" id="ARBA00023004"/>
    </source>
</evidence>
<dbReference type="Proteomes" id="UP001321473">
    <property type="component" value="Unassembled WGS sequence"/>
</dbReference>
<dbReference type="PANTHER" id="PTHR10543:SF132">
    <property type="entry name" value="BETA,BETA-CAROTENE 15,15'-DIOXYGENASE"/>
    <property type="match status" value="1"/>
</dbReference>
<keyword evidence="2 4" id="KW-0479">Metal-binding</keyword>
<comment type="similarity">
    <text evidence="1">Belongs to the carotenoid oxygenase family.</text>
</comment>
<dbReference type="GO" id="GO:0016121">
    <property type="term" value="P:carotene catabolic process"/>
    <property type="evidence" value="ECO:0007669"/>
    <property type="project" value="TreeGrafter"/>
</dbReference>
<proteinExistence type="inferred from homology"/>
<keyword evidence="3 4" id="KW-0408">Iron</keyword>
<evidence type="ECO:0000256" key="4">
    <source>
        <dbReference type="PIRSR" id="PIRSR604294-1"/>
    </source>
</evidence>
<dbReference type="AlphaFoldDB" id="A0AAQ4FDB7"/>
<protein>
    <submittedName>
        <fullName evidence="5">Uncharacterized protein</fullName>
    </submittedName>
</protein>